<keyword evidence="6" id="KW-1185">Reference proteome</keyword>
<dbReference type="PANTHER" id="PTHR37690:SF1">
    <property type="entry name" value="CHORISMATE DEHYDRATASE"/>
    <property type="match status" value="1"/>
</dbReference>
<dbReference type="InterPro" id="IPR003773">
    <property type="entry name" value="Menaquinone_biosynth"/>
</dbReference>
<comment type="function">
    <text evidence="4">Catalyzes the dehydration of chorismate into 3-[(1-carboxyvinyl)oxy]benzoate, a step in the biosynthesis of menaquinone (MK, vitamin K2).</text>
</comment>
<protein>
    <recommendedName>
        <fullName evidence="4">Chorismate dehydratase</fullName>
        <ecNumber evidence="4">4.2.1.151</ecNumber>
    </recommendedName>
    <alternativeName>
        <fullName evidence="4">Menaquinone biosynthetic enzyme MqnA</fullName>
    </alternativeName>
</protein>
<dbReference type="InterPro" id="IPR030868">
    <property type="entry name" value="MqnA"/>
</dbReference>
<dbReference type="Gene3D" id="3.40.190.10">
    <property type="entry name" value="Periplasmic binding protein-like II"/>
    <property type="match status" value="2"/>
</dbReference>
<dbReference type="CDD" id="cd13634">
    <property type="entry name" value="PBP2_Sco4506"/>
    <property type="match status" value="1"/>
</dbReference>
<comment type="pathway">
    <text evidence="1 4">Quinol/quinone metabolism; menaquinone biosynthesis.</text>
</comment>
<dbReference type="RefSeq" id="WP_196608983.1">
    <property type="nucleotide sequence ID" value="NZ_VRYY01000193.1"/>
</dbReference>
<keyword evidence="3 4" id="KW-0456">Lyase</keyword>
<comment type="caution">
    <text evidence="5">The sequence shown here is derived from an EMBL/GenBank/DDBJ whole genome shotgun (WGS) entry which is preliminary data.</text>
</comment>
<dbReference type="HAMAP" id="MF_00995">
    <property type="entry name" value="MqnA"/>
    <property type="match status" value="1"/>
</dbReference>
<evidence type="ECO:0000313" key="5">
    <source>
        <dbReference type="EMBL" id="MBG3876932.1"/>
    </source>
</evidence>
<name>A0ABS0J3B5_9BACT</name>
<comment type="similarity">
    <text evidence="4">Belongs to the MqnA/MqnD family. MqnA subfamily.</text>
</comment>
<accession>A0ABS0J3B5</accession>
<reference evidence="5 6" key="1">
    <citation type="submission" date="2019-08" db="EMBL/GenBank/DDBJ databases">
        <authorList>
            <person name="Luo N."/>
        </authorList>
    </citation>
    <scope>NUCLEOTIDE SEQUENCE [LARGE SCALE GENOMIC DNA]</scope>
    <source>
        <strain evidence="5 6">NCIMB 9442</strain>
    </source>
</reference>
<dbReference type="Pfam" id="PF02621">
    <property type="entry name" value="VitK2_biosynth"/>
    <property type="match status" value="1"/>
</dbReference>
<dbReference type="PANTHER" id="PTHR37690">
    <property type="entry name" value="CHORISMATE DEHYDRATASE"/>
    <property type="match status" value="1"/>
</dbReference>
<evidence type="ECO:0000256" key="1">
    <source>
        <dbReference type="ARBA" id="ARBA00004863"/>
    </source>
</evidence>
<evidence type="ECO:0000313" key="6">
    <source>
        <dbReference type="Proteomes" id="UP001194469"/>
    </source>
</evidence>
<gene>
    <name evidence="4" type="primary">mqnA</name>
    <name evidence="5" type="ORF">FVW20_07880</name>
</gene>
<evidence type="ECO:0000256" key="4">
    <source>
        <dbReference type="HAMAP-Rule" id="MF_00995"/>
    </source>
</evidence>
<evidence type="ECO:0000256" key="3">
    <source>
        <dbReference type="ARBA" id="ARBA00023239"/>
    </source>
</evidence>
<sequence length="287" mass="32132">MSNTLTTTSSSCARPLRLGRIGYLNVLPIYHPLESGIIPHEYELVAGPPAVLNNMMARGDLHVSANSSVEYAHRPQNYLLVPDLAIGSRGPVQSVLLLSRRPVEDLADQPVLVSAETHTSAALLRLLFRDYYRFPVRYEVGSATGRIASGNPPEAFLAIGDEALRLRNHPEFPYRLDLGEAWRQWTGLPFVFGVWVVSRAAAASGCFLSDPSELLQRARNWGERHMDVILDLTLQGCPLTREELRQYYQGLVFHMGFPEMEGLRLFYHRLAEAGEIPAAPELEFFSM</sequence>
<dbReference type="SUPFAM" id="SSF53850">
    <property type="entry name" value="Periplasmic binding protein-like II"/>
    <property type="match status" value="1"/>
</dbReference>
<dbReference type="EC" id="4.2.1.151" evidence="4"/>
<evidence type="ECO:0000256" key="2">
    <source>
        <dbReference type="ARBA" id="ARBA00022428"/>
    </source>
</evidence>
<dbReference type="Proteomes" id="UP001194469">
    <property type="component" value="Unassembled WGS sequence"/>
</dbReference>
<dbReference type="EMBL" id="VRYY01000193">
    <property type="protein sequence ID" value="MBG3876932.1"/>
    <property type="molecule type" value="Genomic_DNA"/>
</dbReference>
<comment type="catalytic activity">
    <reaction evidence="4">
        <text>chorismate = 3-[(1-carboxyvinyl)-oxy]benzoate + H2O</text>
        <dbReference type="Rhea" id="RHEA:40051"/>
        <dbReference type="ChEBI" id="CHEBI:15377"/>
        <dbReference type="ChEBI" id="CHEBI:29748"/>
        <dbReference type="ChEBI" id="CHEBI:76981"/>
        <dbReference type="EC" id="4.2.1.151"/>
    </reaction>
</comment>
<organism evidence="5 6">
    <name type="scientific">Nitratidesulfovibrio oxamicus</name>
    <dbReference type="NCBI Taxonomy" id="32016"/>
    <lineage>
        <taxon>Bacteria</taxon>
        <taxon>Pseudomonadati</taxon>
        <taxon>Thermodesulfobacteriota</taxon>
        <taxon>Desulfovibrionia</taxon>
        <taxon>Desulfovibrionales</taxon>
        <taxon>Desulfovibrionaceae</taxon>
        <taxon>Nitratidesulfovibrio</taxon>
    </lineage>
</organism>
<keyword evidence="2 4" id="KW-0474">Menaquinone biosynthesis</keyword>
<proteinExistence type="inferred from homology"/>